<feature type="compositionally biased region" description="Polar residues" evidence="1">
    <location>
        <begin position="277"/>
        <end position="308"/>
    </location>
</feature>
<feature type="transmembrane region" description="Helical" evidence="2">
    <location>
        <begin position="360"/>
        <end position="382"/>
    </location>
</feature>
<evidence type="ECO:0000256" key="2">
    <source>
        <dbReference type="SAM" id="Phobius"/>
    </source>
</evidence>
<dbReference type="GeneID" id="94335156"/>
<gene>
    <name evidence="3" type="ORF">BdWA1_000858</name>
</gene>
<keyword evidence="2" id="KW-0812">Transmembrane</keyword>
<keyword evidence="4" id="KW-1185">Reference proteome</keyword>
<comment type="caution">
    <text evidence="3">The sequence shown here is derived from an EMBL/GenBank/DDBJ whole genome shotgun (WGS) entry which is preliminary data.</text>
</comment>
<feature type="region of interest" description="Disordered" evidence="1">
    <location>
        <begin position="231"/>
        <end position="357"/>
    </location>
</feature>
<proteinExistence type="predicted"/>
<organism evidence="3 4">
    <name type="scientific">Babesia duncani</name>
    <dbReference type="NCBI Taxonomy" id="323732"/>
    <lineage>
        <taxon>Eukaryota</taxon>
        <taxon>Sar</taxon>
        <taxon>Alveolata</taxon>
        <taxon>Apicomplexa</taxon>
        <taxon>Aconoidasida</taxon>
        <taxon>Piroplasmida</taxon>
        <taxon>Babesiidae</taxon>
        <taxon>Babesia</taxon>
    </lineage>
</organism>
<evidence type="ECO:0000313" key="4">
    <source>
        <dbReference type="Proteomes" id="UP001214638"/>
    </source>
</evidence>
<protein>
    <submittedName>
        <fullName evidence="3">Uncharacterized protein</fullName>
    </submittedName>
</protein>
<feature type="region of interest" description="Disordered" evidence="1">
    <location>
        <begin position="79"/>
        <end position="109"/>
    </location>
</feature>
<dbReference type="Proteomes" id="UP001214638">
    <property type="component" value="Unassembled WGS sequence"/>
</dbReference>
<evidence type="ECO:0000256" key="1">
    <source>
        <dbReference type="SAM" id="MobiDB-lite"/>
    </source>
</evidence>
<feature type="compositionally biased region" description="Polar residues" evidence="1">
    <location>
        <begin position="250"/>
        <end position="261"/>
    </location>
</feature>
<accession>A0AAD9PMY3</accession>
<evidence type="ECO:0000313" key="3">
    <source>
        <dbReference type="EMBL" id="KAK2197855.1"/>
    </source>
</evidence>
<keyword evidence="2" id="KW-1133">Transmembrane helix</keyword>
<feature type="compositionally biased region" description="Low complexity" evidence="1">
    <location>
        <begin position="321"/>
        <end position="357"/>
    </location>
</feature>
<dbReference type="KEGG" id="bdw:94335156"/>
<dbReference type="RefSeq" id="XP_067804697.1">
    <property type="nucleotide sequence ID" value="XM_067945906.1"/>
</dbReference>
<feature type="compositionally biased region" description="Acidic residues" evidence="1">
    <location>
        <begin position="95"/>
        <end position="105"/>
    </location>
</feature>
<reference evidence="3" key="1">
    <citation type="journal article" date="2023" name="Nat. Microbiol.">
        <title>Babesia duncani multi-omics identifies virulence factors and drug targets.</title>
        <authorList>
            <person name="Singh P."/>
            <person name="Lonardi S."/>
            <person name="Liang Q."/>
            <person name="Vydyam P."/>
            <person name="Khabirova E."/>
            <person name="Fang T."/>
            <person name="Gihaz S."/>
            <person name="Thekkiniath J."/>
            <person name="Munshi M."/>
            <person name="Abel S."/>
            <person name="Ciampossin L."/>
            <person name="Batugedara G."/>
            <person name="Gupta M."/>
            <person name="Lu X.M."/>
            <person name="Lenz T."/>
            <person name="Chakravarty S."/>
            <person name="Cornillot E."/>
            <person name="Hu Y."/>
            <person name="Ma W."/>
            <person name="Gonzalez L.M."/>
            <person name="Sanchez S."/>
            <person name="Estrada K."/>
            <person name="Sanchez-Flores A."/>
            <person name="Montero E."/>
            <person name="Harb O.S."/>
            <person name="Le Roch K.G."/>
            <person name="Mamoun C.B."/>
        </authorList>
    </citation>
    <scope>NUCLEOTIDE SEQUENCE</scope>
    <source>
        <strain evidence="3">WA1</strain>
    </source>
</reference>
<dbReference type="AlphaFoldDB" id="A0AAD9PMY3"/>
<dbReference type="EMBL" id="JALLKP010000001">
    <property type="protein sequence ID" value="KAK2197855.1"/>
    <property type="molecule type" value="Genomic_DNA"/>
</dbReference>
<name>A0AAD9PMY3_9APIC</name>
<sequence>MTQSGHQDFYFRYNISGSLYSLFGCQIDSIKFNGHDFNFTSPKSFMYNFTFNQAFVYACQIDSKLYPWLLQLYGQSYVSPSDSSDSPVEPRSEPESGDENEDDDASSSGLTTVNYFFKRDRNGTWKSHTFANFTDDEYQKIEHKEGQDKEDDEYICNLTSSGFSAALGYVYKESGSTSSILPSQLYSYLGESDKQHKYVSGSVSQEYSVSKFSSGTGSHSFEITLKGMFSGVDESSKSSKSSKSSEKSFTYGTENASTVTRTDIKLKEESSADIGSESGSASSCKANQSNVVVQPSGSDETASTSKSAIGSGGRSGSVQASGGSQPSKQSSSNSSSSSGTSEISTSSSEPSYQSKSSSNITGIVCGAVFGSVGLIGTGVLIYKCIR</sequence>
<keyword evidence="2" id="KW-0472">Membrane</keyword>